<name>A0AB33I0A4_ECOLX</name>
<feature type="transmembrane region" description="Helical" evidence="2">
    <location>
        <begin position="34"/>
        <end position="60"/>
    </location>
</feature>
<evidence type="ECO:0000256" key="1">
    <source>
        <dbReference type="ARBA" id="ARBA00022448"/>
    </source>
</evidence>
<gene>
    <name evidence="3" type="primary">yeeO_2</name>
    <name evidence="3" type="ORF">E2863_02485</name>
</gene>
<keyword evidence="1" id="KW-0813">Transport</keyword>
<dbReference type="AlphaFoldDB" id="A0AB33I0A4"/>
<proteinExistence type="predicted"/>
<reference evidence="3 4" key="1">
    <citation type="submission" date="2018-07" db="EMBL/GenBank/DDBJ databases">
        <title>Genomic analysis of colistin resistant EHEC isolated from cattle in Japan.</title>
        <authorList>
            <person name="Kusumoto M."/>
            <person name="Misumi W."/>
            <person name="Ogura Y."/>
            <person name="Hayashi T."/>
            <person name="Akiba M."/>
        </authorList>
    </citation>
    <scope>NUCLEOTIDE SEQUENCE [LARGE SCALE GENOMIC DNA]</scope>
    <source>
        <strain evidence="3 4">E2863</strain>
    </source>
</reference>
<dbReference type="InterPro" id="IPR050222">
    <property type="entry name" value="MATE_MdtK"/>
</dbReference>
<dbReference type="Proteomes" id="UP000281900">
    <property type="component" value="Chromosome"/>
</dbReference>
<feature type="transmembrane region" description="Helical" evidence="2">
    <location>
        <begin position="181"/>
        <end position="205"/>
    </location>
</feature>
<evidence type="ECO:0000313" key="4">
    <source>
        <dbReference type="Proteomes" id="UP000281900"/>
    </source>
</evidence>
<keyword evidence="2" id="KW-0812">Transmembrane</keyword>
<accession>A0AB33I0A4</accession>
<dbReference type="PANTHER" id="PTHR43298">
    <property type="entry name" value="MULTIDRUG RESISTANCE PROTEIN NORM-RELATED"/>
    <property type="match status" value="1"/>
</dbReference>
<keyword evidence="2" id="KW-0472">Membrane</keyword>
<dbReference type="GO" id="GO:0005886">
    <property type="term" value="C:plasma membrane"/>
    <property type="evidence" value="ECO:0007669"/>
    <property type="project" value="TreeGrafter"/>
</dbReference>
<feature type="transmembrane region" description="Helical" evidence="2">
    <location>
        <begin position="149"/>
        <end position="169"/>
    </location>
</feature>
<dbReference type="EMBL" id="AP018802">
    <property type="protein sequence ID" value="BBF53970.1"/>
    <property type="molecule type" value="Genomic_DNA"/>
</dbReference>
<dbReference type="InterPro" id="IPR002528">
    <property type="entry name" value="MATE_fam"/>
</dbReference>
<dbReference type="Pfam" id="PF01554">
    <property type="entry name" value="MatE"/>
    <property type="match status" value="1"/>
</dbReference>
<feature type="transmembrane region" description="Helical" evidence="2">
    <location>
        <begin position="72"/>
        <end position="94"/>
    </location>
</feature>
<protein>
    <submittedName>
        <fullName evidence="3">MATE efflux family protein</fullName>
    </submittedName>
</protein>
<dbReference type="GO" id="GO:0042910">
    <property type="term" value="F:xenobiotic transmembrane transporter activity"/>
    <property type="evidence" value="ECO:0007669"/>
    <property type="project" value="InterPro"/>
</dbReference>
<organism evidence="3 4">
    <name type="scientific">Escherichia coli</name>
    <dbReference type="NCBI Taxonomy" id="562"/>
    <lineage>
        <taxon>Bacteria</taxon>
        <taxon>Pseudomonadati</taxon>
        <taxon>Pseudomonadota</taxon>
        <taxon>Gammaproteobacteria</taxon>
        <taxon>Enterobacterales</taxon>
        <taxon>Enterobacteriaceae</taxon>
        <taxon>Escherichia</taxon>
    </lineage>
</organism>
<keyword evidence="2" id="KW-1133">Transmembrane helix</keyword>
<dbReference type="GO" id="GO:0015297">
    <property type="term" value="F:antiporter activity"/>
    <property type="evidence" value="ECO:0007669"/>
    <property type="project" value="InterPro"/>
</dbReference>
<feature type="transmembrane region" description="Helical" evidence="2">
    <location>
        <begin position="211"/>
        <end position="238"/>
    </location>
</feature>
<dbReference type="PANTHER" id="PTHR43298:SF2">
    <property type="entry name" value="FMN_FAD EXPORTER YEEO-RELATED"/>
    <property type="match status" value="1"/>
</dbReference>
<sequence>MNISSALRQVVHGTRWHAKRKSYKVLFWREITPLAVPIFMENACVLLMGVLSTFLVSWLGKDAMAGVGLADSFNMVIMAFFAAIDLGTTVVVAFSLGKRDRRRARVATRQSLVIMTLFAVLLATLIHHFGEQIIDFVAGDATTEVKALALTYLELTVLSYPAAAITLIGSGALRGAGNTKIPLLINGSLNILNIIISGILIYGLFSWPGLGFVGAGLGLIISRYIGAVAILWVLAIGFNPALRISLKSYFKPLNFSIIWEVMVDWYSSECRISVIYQWSVINPNVRCRDGDQCYCRKFYRVFNCGSYQLTRKCARLCFYDHYRPKVGGRADSASRDSVAACVLAVHSWINGHRLANGSLCRAYGIVLHPGSTG</sequence>
<evidence type="ECO:0000313" key="3">
    <source>
        <dbReference type="EMBL" id="BBF53970.1"/>
    </source>
</evidence>
<feature type="transmembrane region" description="Helical" evidence="2">
    <location>
        <begin position="106"/>
        <end position="129"/>
    </location>
</feature>
<evidence type="ECO:0000256" key="2">
    <source>
        <dbReference type="SAM" id="Phobius"/>
    </source>
</evidence>
<dbReference type="NCBIfam" id="NF007562">
    <property type="entry name" value="PRK10189.1"/>
    <property type="match status" value="1"/>
</dbReference>